<protein>
    <submittedName>
        <fullName evidence="2">Uncharacterized protein</fullName>
    </submittedName>
</protein>
<gene>
    <name evidence="2" type="ORF">OEA41_002280</name>
</gene>
<evidence type="ECO:0000256" key="1">
    <source>
        <dbReference type="SAM" id="MobiDB-lite"/>
    </source>
</evidence>
<comment type="caution">
    <text evidence="2">The sequence shown here is derived from an EMBL/GenBank/DDBJ whole genome shotgun (WGS) entry which is preliminary data.</text>
</comment>
<evidence type="ECO:0000313" key="3">
    <source>
        <dbReference type="Proteomes" id="UP001276659"/>
    </source>
</evidence>
<feature type="compositionally biased region" description="Polar residues" evidence="1">
    <location>
        <begin position="103"/>
        <end position="113"/>
    </location>
</feature>
<feature type="region of interest" description="Disordered" evidence="1">
    <location>
        <begin position="1"/>
        <end position="68"/>
    </location>
</feature>
<sequence length="220" mass="24444">MTASIPQNTRSYLEWADPDSDEAKIIGDGSNGADRIADEGEHDGPPLQRVCRRSNPPSETEPRSSSDIIRQANVLFADFDGVYSVPQLDGQDDEPVNLDPRVSTYSQPSTRSISYMEPTSAPVAGPKPLPMRNINPSGLPIVTSLQLVLATTGMGYPLCLAFKEAKAWQEDEDERLKREKARVDAAITQSKVWDRESRERARFEKKGILKRVRLFMGKLG</sequence>
<feature type="compositionally biased region" description="Polar residues" evidence="1">
    <location>
        <begin position="55"/>
        <end position="68"/>
    </location>
</feature>
<dbReference type="Proteomes" id="UP001276659">
    <property type="component" value="Unassembled WGS sequence"/>
</dbReference>
<name>A0AAE0DM45_9LECA</name>
<feature type="region of interest" description="Disordered" evidence="1">
    <location>
        <begin position="86"/>
        <end position="118"/>
    </location>
</feature>
<dbReference type="EMBL" id="JASNWA010000006">
    <property type="protein sequence ID" value="KAK3175034.1"/>
    <property type="molecule type" value="Genomic_DNA"/>
</dbReference>
<accession>A0AAE0DM45</accession>
<reference evidence="2" key="1">
    <citation type="submission" date="2022-11" db="EMBL/GenBank/DDBJ databases">
        <title>Chromosomal genome sequence assembly and mating type (MAT) locus characterization of the leprose asexual lichenized fungus Lepraria neglecta (Nyl.) Erichsen.</title>
        <authorList>
            <person name="Allen J.L."/>
            <person name="Pfeffer B."/>
        </authorList>
    </citation>
    <scope>NUCLEOTIDE SEQUENCE</scope>
    <source>
        <strain evidence="2">Allen 5258</strain>
    </source>
</reference>
<dbReference type="AlphaFoldDB" id="A0AAE0DM45"/>
<feature type="compositionally biased region" description="Basic and acidic residues" evidence="1">
    <location>
        <begin position="35"/>
        <end position="44"/>
    </location>
</feature>
<feature type="compositionally biased region" description="Polar residues" evidence="1">
    <location>
        <begin position="1"/>
        <end position="11"/>
    </location>
</feature>
<organism evidence="2 3">
    <name type="scientific">Lepraria neglecta</name>
    <dbReference type="NCBI Taxonomy" id="209136"/>
    <lineage>
        <taxon>Eukaryota</taxon>
        <taxon>Fungi</taxon>
        <taxon>Dikarya</taxon>
        <taxon>Ascomycota</taxon>
        <taxon>Pezizomycotina</taxon>
        <taxon>Lecanoromycetes</taxon>
        <taxon>OSLEUM clade</taxon>
        <taxon>Lecanoromycetidae</taxon>
        <taxon>Lecanorales</taxon>
        <taxon>Lecanorineae</taxon>
        <taxon>Stereocaulaceae</taxon>
        <taxon>Lepraria</taxon>
    </lineage>
</organism>
<keyword evidence="3" id="KW-1185">Reference proteome</keyword>
<evidence type="ECO:0000313" key="2">
    <source>
        <dbReference type="EMBL" id="KAK3175034.1"/>
    </source>
</evidence>
<proteinExistence type="predicted"/>